<dbReference type="KEGG" id="amog:QRX60_06640"/>
<keyword evidence="11" id="KW-0408">Iron</keyword>
<dbReference type="EC" id="2.7.13.3" evidence="4"/>
<feature type="transmembrane region" description="Helical" evidence="17">
    <location>
        <begin position="67"/>
        <end position="87"/>
    </location>
</feature>
<dbReference type="SUPFAM" id="SSF55874">
    <property type="entry name" value="ATPase domain of HSP90 chaperone/DNA topoisomerase II/histidine kinase"/>
    <property type="match status" value="1"/>
</dbReference>
<dbReference type="InterPro" id="IPR003594">
    <property type="entry name" value="HATPase_dom"/>
</dbReference>
<comment type="cofactor">
    <cofactor evidence="2">
        <name>[4Fe-4S] cluster</name>
        <dbReference type="ChEBI" id="CHEBI:49883"/>
    </cofactor>
</comment>
<dbReference type="PRINTS" id="PR00344">
    <property type="entry name" value="BCTRLSENSOR"/>
</dbReference>
<evidence type="ECO:0000256" key="10">
    <source>
        <dbReference type="ARBA" id="ARBA00022777"/>
    </source>
</evidence>
<evidence type="ECO:0000256" key="6">
    <source>
        <dbReference type="ARBA" id="ARBA00022485"/>
    </source>
</evidence>
<dbReference type="PANTHER" id="PTHR24421">
    <property type="entry name" value="NITRATE/NITRITE SENSOR PROTEIN NARX-RELATED"/>
    <property type="match status" value="1"/>
</dbReference>
<dbReference type="InterPro" id="IPR036890">
    <property type="entry name" value="HATPase_C_sf"/>
</dbReference>
<evidence type="ECO:0000256" key="11">
    <source>
        <dbReference type="ARBA" id="ARBA00023004"/>
    </source>
</evidence>
<evidence type="ECO:0000256" key="5">
    <source>
        <dbReference type="ARBA" id="ARBA00017322"/>
    </source>
</evidence>
<evidence type="ECO:0000256" key="17">
    <source>
        <dbReference type="SAM" id="Phobius"/>
    </source>
</evidence>
<evidence type="ECO:0000256" key="8">
    <source>
        <dbReference type="ARBA" id="ARBA00022679"/>
    </source>
</evidence>
<comment type="catalytic activity">
    <reaction evidence="1">
        <text>ATP + protein L-histidine = ADP + protein N-phospho-L-histidine.</text>
        <dbReference type="EC" id="2.7.13.3"/>
    </reaction>
</comment>
<dbReference type="InterPro" id="IPR005467">
    <property type="entry name" value="His_kinase_dom"/>
</dbReference>
<feature type="transmembrane region" description="Helical" evidence="17">
    <location>
        <begin position="42"/>
        <end position="61"/>
    </location>
</feature>
<dbReference type="Gene3D" id="3.30.565.10">
    <property type="entry name" value="Histidine kinase-like ATPase, C-terminal domain"/>
    <property type="match status" value="1"/>
</dbReference>
<dbReference type="GO" id="GO:0051539">
    <property type="term" value="F:4 iron, 4 sulfur cluster binding"/>
    <property type="evidence" value="ECO:0007669"/>
    <property type="project" value="UniProtKB-KW"/>
</dbReference>
<dbReference type="GO" id="GO:0005737">
    <property type="term" value="C:cytoplasm"/>
    <property type="evidence" value="ECO:0007669"/>
    <property type="project" value="UniProtKB-SubCell"/>
</dbReference>
<keyword evidence="12" id="KW-0902">Two-component regulatory system</keyword>
<keyword evidence="17" id="KW-1133">Transmembrane helix</keyword>
<keyword evidence="17" id="KW-0472">Membrane</keyword>
<evidence type="ECO:0000256" key="4">
    <source>
        <dbReference type="ARBA" id="ARBA00012438"/>
    </source>
</evidence>
<evidence type="ECO:0000256" key="15">
    <source>
        <dbReference type="ARBA" id="ARBA00030800"/>
    </source>
</evidence>
<dbReference type="GO" id="GO:0046872">
    <property type="term" value="F:metal ion binding"/>
    <property type="evidence" value="ECO:0007669"/>
    <property type="project" value="UniProtKB-KW"/>
</dbReference>
<dbReference type="SMART" id="SM00387">
    <property type="entry name" value="HATPase_c"/>
    <property type="match status" value="1"/>
</dbReference>
<keyword evidence="8" id="KW-0808">Transferase</keyword>
<evidence type="ECO:0000256" key="3">
    <source>
        <dbReference type="ARBA" id="ARBA00004496"/>
    </source>
</evidence>
<feature type="domain" description="Histidine kinase" evidence="18">
    <location>
        <begin position="200"/>
        <end position="385"/>
    </location>
</feature>
<evidence type="ECO:0000259" key="18">
    <source>
        <dbReference type="PROSITE" id="PS50109"/>
    </source>
</evidence>
<dbReference type="EMBL" id="CP127295">
    <property type="protein sequence ID" value="WIY03527.1"/>
    <property type="molecule type" value="Genomic_DNA"/>
</dbReference>
<dbReference type="Gene3D" id="1.20.5.1930">
    <property type="match status" value="1"/>
</dbReference>
<sequence>MMGVVPGALDARGERLAGPVFTGVGLAGLAACVVWGPGVRGITLVVVVAAAVWVPLLIPLFPHRRAHPWLAAGYYAGVLAAATVLVAREDTFMGFASFGYPLAFVLFPARWGFFAVAATATLPLLAADSDSRSPTWVLVLSMAGPLLYAAWFVGAESEQRRKANVRLEAALEENAELHAQLVAHAREAGVLGERQRMAREIHDTLAQGLTGIVTQLQAADGPDRDRRVEQAKTLARESLGEARRAVQALRPEPLLEAQLPEALSRLARRVSETSGVAVRVETTGDARPLLPDLEETLYRVTQEALANAEKHAKASRIGVTLSYADDLVLLDVVDDGVGFRPGDRGDGTGFGLEAMRQRVRRVAGTLSIESAPGGGTAVSAQVPAL</sequence>
<dbReference type="GO" id="GO:0046983">
    <property type="term" value="F:protein dimerization activity"/>
    <property type="evidence" value="ECO:0007669"/>
    <property type="project" value="InterPro"/>
</dbReference>
<feature type="transmembrane region" description="Helical" evidence="17">
    <location>
        <begin position="136"/>
        <end position="154"/>
    </location>
</feature>
<evidence type="ECO:0000313" key="19">
    <source>
        <dbReference type="EMBL" id="WIY03527.1"/>
    </source>
</evidence>
<evidence type="ECO:0000313" key="20">
    <source>
        <dbReference type="Proteomes" id="UP001239397"/>
    </source>
</evidence>
<keyword evidence="6" id="KW-0004">4Fe-4S</keyword>
<name>A0A9Y2NG05_9PSEU</name>
<evidence type="ECO:0000256" key="1">
    <source>
        <dbReference type="ARBA" id="ARBA00000085"/>
    </source>
</evidence>
<evidence type="ECO:0000256" key="12">
    <source>
        <dbReference type="ARBA" id="ARBA00023012"/>
    </source>
</evidence>
<dbReference type="InterPro" id="IPR004358">
    <property type="entry name" value="Sig_transdc_His_kin-like_C"/>
</dbReference>
<dbReference type="InterPro" id="IPR011712">
    <property type="entry name" value="Sig_transdc_His_kin_sub3_dim/P"/>
</dbReference>
<keyword evidence="17" id="KW-0812">Transmembrane</keyword>
<dbReference type="GO" id="GO:0000155">
    <property type="term" value="F:phosphorelay sensor kinase activity"/>
    <property type="evidence" value="ECO:0007669"/>
    <property type="project" value="InterPro"/>
</dbReference>
<dbReference type="PIRSF" id="PIRSF037434">
    <property type="entry name" value="STHK_ChrS"/>
    <property type="match status" value="1"/>
</dbReference>
<dbReference type="PANTHER" id="PTHR24421:SF62">
    <property type="entry name" value="SENSORY TRANSDUCTION HISTIDINE KINASE"/>
    <property type="match status" value="1"/>
</dbReference>
<dbReference type="AlphaFoldDB" id="A0A9Y2NG05"/>
<dbReference type="PROSITE" id="PS50109">
    <property type="entry name" value="HIS_KIN"/>
    <property type="match status" value="1"/>
</dbReference>
<feature type="transmembrane region" description="Helical" evidence="17">
    <location>
        <begin position="16"/>
        <end position="35"/>
    </location>
</feature>
<dbReference type="InterPro" id="IPR017205">
    <property type="entry name" value="Sig_transdc_His_kinase_ChrS"/>
</dbReference>
<keyword evidence="9" id="KW-0479">Metal-binding</keyword>
<protein>
    <recommendedName>
        <fullName evidence="5">Oxygen sensor histidine kinase NreB</fullName>
        <ecNumber evidence="4">2.7.13.3</ecNumber>
    </recommendedName>
    <alternativeName>
        <fullName evidence="15">Nitrogen regulation protein B</fullName>
    </alternativeName>
</protein>
<comment type="subcellular location">
    <subcellularLocation>
        <location evidence="3">Cytoplasm</location>
    </subcellularLocation>
</comment>
<dbReference type="Pfam" id="PF02518">
    <property type="entry name" value="HATPase_c"/>
    <property type="match status" value="1"/>
</dbReference>
<dbReference type="GO" id="GO:0016020">
    <property type="term" value="C:membrane"/>
    <property type="evidence" value="ECO:0007669"/>
    <property type="project" value="InterPro"/>
</dbReference>
<evidence type="ECO:0000256" key="14">
    <source>
        <dbReference type="ARBA" id="ARBA00024827"/>
    </source>
</evidence>
<evidence type="ECO:0000256" key="7">
    <source>
        <dbReference type="ARBA" id="ARBA00022490"/>
    </source>
</evidence>
<dbReference type="InterPro" id="IPR050482">
    <property type="entry name" value="Sensor_HK_TwoCompSys"/>
</dbReference>
<keyword evidence="7" id="KW-0963">Cytoplasm</keyword>
<organism evidence="19 20">
    <name type="scientific">Amycolatopsis mongoliensis</name>
    <dbReference type="NCBI Taxonomy" id="715475"/>
    <lineage>
        <taxon>Bacteria</taxon>
        <taxon>Bacillati</taxon>
        <taxon>Actinomycetota</taxon>
        <taxon>Actinomycetes</taxon>
        <taxon>Pseudonocardiales</taxon>
        <taxon>Pseudonocardiaceae</taxon>
        <taxon>Amycolatopsis</taxon>
    </lineage>
</organism>
<feature type="coiled-coil region" evidence="16">
    <location>
        <begin position="160"/>
        <end position="187"/>
    </location>
</feature>
<feature type="transmembrane region" description="Helical" evidence="17">
    <location>
        <begin position="99"/>
        <end position="124"/>
    </location>
</feature>
<gene>
    <name evidence="19" type="ORF">QRX60_06640</name>
</gene>
<comment type="function">
    <text evidence="14">Member of the two-component regulatory system NreB/NreC involved in the control of dissimilatory nitrate/nitrite reduction in response to oxygen. NreB functions as a direct oxygen sensor histidine kinase which is autophosphorylated, in the absence of oxygen, probably at the conserved histidine residue, and transfers its phosphate group probably to a conserved aspartate residue of NreC. NreB/NreC activates the expression of the nitrate (narGHJI) and nitrite (nir) reductase operons, as well as the putative nitrate transporter gene narT.</text>
</comment>
<evidence type="ECO:0000256" key="13">
    <source>
        <dbReference type="ARBA" id="ARBA00023014"/>
    </source>
</evidence>
<keyword evidence="13" id="KW-0411">Iron-sulfur</keyword>
<reference evidence="19 20" key="1">
    <citation type="submission" date="2023-06" db="EMBL/GenBank/DDBJ databases">
        <authorList>
            <person name="Oyuntsetseg B."/>
            <person name="Kim S.B."/>
        </authorList>
    </citation>
    <scope>NUCLEOTIDE SEQUENCE [LARGE SCALE GENOMIC DNA]</scope>
    <source>
        <strain evidence="19 20">4-36</strain>
    </source>
</reference>
<accession>A0A9Y2NG05</accession>
<evidence type="ECO:0000256" key="9">
    <source>
        <dbReference type="ARBA" id="ARBA00022723"/>
    </source>
</evidence>
<dbReference type="Proteomes" id="UP001239397">
    <property type="component" value="Chromosome"/>
</dbReference>
<keyword evidence="10 19" id="KW-0418">Kinase</keyword>
<dbReference type="Pfam" id="PF07730">
    <property type="entry name" value="HisKA_3"/>
    <property type="match status" value="1"/>
</dbReference>
<keyword evidence="20" id="KW-1185">Reference proteome</keyword>
<dbReference type="CDD" id="cd16917">
    <property type="entry name" value="HATPase_UhpB-NarQ-NarX-like"/>
    <property type="match status" value="1"/>
</dbReference>
<keyword evidence="16" id="KW-0175">Coiled coil</keyword>
<proteinExistence type="predicted"/>
<evidence type="ECO:0000256" key="2">
    <source>
        <dbReference type="ARBA" id="ARBA00001966"/>
    </source>
</evidence>
<evidence type="ECO:0000256" key="16">
    <source>
        <dbReference type="SAM" id="Coils"/>
    </source>
</evidence>